<comment type="similarity">
    <text evidence="1 18">Belongs to the MurCDEF family. MurE subfamily.</text>
</comment>
<keyword evidence="9 18" id="KW-0573">Peptidoglycan synthesis</keyword>
<feature type="short sequence motif" description="Meso-diaminopimelate recognition motif" evidence="18">
    <location>
        <begin position="414"/>
        <end position="417"/>
    </location>
</feature>
<dbReference type="InterPro" id="IPR004101">
    <property type="entry name" value="Mur_ligase_C"/>
</dbReference>
<evidence type="ECO:0000256" key="5">
    <source>
        <dbReference type="ARBA" id="ARBA00022741"/>
    </source>
</evidence>
<dbReference type="InterPro" id="IPR036565">
    <property type="entry name" value="Mur-like_cat_sf"/>
</dbReference>
<evidence type="ECO:0000256" key="9">
    <source>
        <dbReference type="ARBA" id="ARBA00022984"/>
    </source>
</evidence>
<dbReference type="KEGG" id="cnt:JT31_08815"/>
<dbReference type="InterPro" id="IPR005761">
    <property type="entry name" value="UDP-N-AcMur-Glu-dNH2Pim_ligase"/>
</dbReference>
<keyword evidence="10 18" id="KW-0131">Cell cycle</keyword>
<keyword evidence="2 18" id="KW-0963">Cytoplasm</keyword>
<evidence type="ECO:0000256" key="1">
    <source>
        <dbReference type="ARBA" id="ARBA00005898"/>
    </source>
</evidence>
<feature type="binding site" evidence="18">
    <location>
        <position position="157"/>
    </location>
    <ligand>
        <name>UDP-N-acetyl-alpha-D-muramoyl-L-alanyl-D-glutamate</name>
        <dbReference type="ChEBI" id="CHEBI:83900"/>
    </ligand>
</feature>
<evidence type="ECO:0000256" key="6">
    <source>
        <dbReference type="ARBA" id="ARBA00022840"/>
    </source>
</evidence>
<keyword evidence="7 18" id="KW-0460">Magnesium</keyword>
<keyword evidence="8 18" id="KW-0133">Cell shape</keyword>
<dbReference type="GO" id="GO:0051301">
    <property type="term" value="P:cell division"/>
    <property type="evidence" value="ECO:0007669"/>
    <property type="project" value="UniProtKB-KW"/>
</dbReference>
<dbReference type="InterPro" id="IPR035911">
    <property type="entry name" value="MurE/MurF_N"/>
</dbReference>
<gene>
    <name evidence="18 23" type="primary">murE</name>
    <name evidence="23" type="ORF">JT31_08815</name>
</gene>
<evidence type="ECO:0000256" key="19">
    <source>
        <dbReference type="RuleBase" id="RU004135"/>
    </source>
</evidence>
<dbReference type="GO" id="GO:0009252">
    <property type="term" value="P:peptidoglycan biosynthetic process"/>
    <property type="evidence" value="ECO:0007669"/>
    <property type="project" value="UniProtKB-UniRule"/>
</dbReference>
<feature type="binding site" evidence="18">
    <location>
        <begin position="158"/>
        <end position="159"/>
    </location>
    <ligand>
        <name>UDP-N-acetyl-alpha-D-muramoyl-L-alanyl-D-glutamate</name>
        <dbReference type="ChEBI" id="CHEBI:83900"/>
    </ligand>
</feature>
<dbReference type="RefSeq" id="WP_038475596.1">
    <property type="nucleotide sequence ID" value="NZ_CP009451.1"/>
</dbReference>
<evidence type="ECO:0000256" key="15">
    <source>
        <dbReference type="ARBA" id="ARBA00075482"/>
    </source>
</evidence>
<feature type="binding site" evidence="18">
    <location>
        <position position="185"/>
    </location>
    <ligand>
        <name>UDP-N-acetyl-alpha-D-muramoyl-L-alanyl-D-glutamate</name>
        <dbReference type="ChEBI" id="CHEBI:83900"/>
    </ligand>
</feature>
<proteinExistence type="inferred from homology"/>
<evidence type="ECO:0000256" key="7">
    <source>
        <dbReference type="ARBA" id="ARBA00022842"/>
    </source>
</evidence>
<evidence type="ECO:0000256" key="10">
    <source>
        <dbReference type="ARBA" id="ARBA00023306"/>
    </source>
</evidence>
<evidence type="ECO:0000256" key="4">
    <source>
        <dbReference type="ARBA" id="ARBA00022618"/>
    </source>
</evidence>
<dbReference type="PANTHER" id="PTHR23135:SF4">
    <property type="entry name" value="UDP-N-ACETYLMURAMOYL-L-ALANYL-D-GLUTAMATE--2,6-DIAMINOPIMELATE LIGASE MURE HOMOLOG, CHLOROPLASTIC"/>
    <property type="match status" value="1"/>
</dbReference>
<dbReference type="FunFam" id="3.90.190.20:FF:000006">
    <property type="entry name" value="UDP-N-acetylmuramoyl-L-alanyl-D-glutamate--2,6-diaminopimelate ligase"/>
    <property type="match status" value="1"/>
</dbReference>
<dbReference type="PANTHER" id="PTHR23135">
    <property type="entry name" value="MUR LIGASE FAMILY MEMBER"/>
    <property type="match status" value="1"/>
</dbReference>
<dbReference type="InterPro" id="IPR036615">
    <property type="entry name" value="Mur_ligase_C_dom_sf"/>
</dbReference>
<comment type="subcellular location">
    <subcellularLocation>
        <location evidence="18 19">Cytoplasm</location>
    </subcellularLocation>
</comment>
<evidence type="ECO:0000256" key="12">
    <source>
        <dbReference type="ARBA" id="ARBA00050251"/>
    </source>
</evidence>
<dbReference type="SUPFAM" id="SSF53244">
    <property type="entry name" value="MurD-like peptide ligases, peptide-binding domain"/>
    <property type="match status" value="1"/>
</dbReference>
<dbReference type="Gene3D" id="3.40.1190.10">
    <property type="entry name" value="Mur-like, catalytic domain"/>
    <property type="match status" value="1"/>
</dbReference>
<dbReference type="Pfam" id="PF02875">
    <property type="entry name" value="Mur_ligase_C"/>
    <property type="match status" value="1"/>
</dbReference>
<dbReference type="InterPro" id="IPR013221">
    <property type="entry name" value="Mur_ligase_cen"/>
</dbReference>
<evidence type="ECO:0000256" key="14">
    <source>
        <dbReference type="ARBA" id="ARBA00072883"/>
    </source>
</evidence>
<feature type="domain" description="Mur ligase N-terminal catalytic" evidence="20">
    <location>
        <begin position="25"/>
        <end position="102"/>
    </location>
</feature>
<dbReference type="GO" id="GO:0005737">
    <property type="term" value="C:cytoplasm"/>
    <property type="evidence" value="ECO:0007669"/>
    <property type="project" value="UniProtKB-SubCell"/>
</dbReference>
<feature type="binding site" evidence="18">
    <location>
        <position position="465"/>
    </location>
    <ligand>
        <name>meso-2,6-diaminopimelate</name>
        <dbReference type="ChEBI" id="CHEBI:57791"/>
    </ligand>
</feature>
<accession>A0A089PXC9</accession>
<dbReference type="Proteomes" id="UP000029481">
    <property type="component" value="Chromosome"/>
</dbReference>
<evidence type="ECO:0000259" key="22">
    <source>
        <dbReference type="Pfam" id="PF08245"/>
    </source>
</evidence>
<evidence type="ECO:0000256" key="2">
    <source>
        <dbReference type="ARBA" id="ARBA00022490"/>
    </source>
</evidence>
<organism evidence="23 24">
    <name type="scientific">Cedecea neteri</name>
    <dbReference type="NCBI Taxonomy" id="158822"/>
    <lineage>
        <taxon>Bacteria</taxon>
        <taxon>Pseudomonadati</taxon>
        <taxon>Pseudomonadota</taxon>
        <taxon>Gammaproteobacteria</taxon>
        <taxon>Enterobacterales</taxon>
        <taxon>Enterobacteriaceae</taxon>
        <taxon>Cedecea</taxon>
    </lineage>
</organism>
<evidence type="ECO:0000256" key="3">
    <source>
        <dbReference type="ARBA" id="ARBA00022598"/>
    </source>
</evidence>
<feature type="binding site" evidence="18">
    <location>
        <position position="27"/>
    </location>
    <ligand>
        <name>UDP-N-acetyl-alpha-D-muramoyl-L-alanyl-D-glutamate</name>
        <dbReference type="ChEBI" id="CHEBI:83900"/>
    </ligand>
</feature>
<dbReference type="FunFam" id="3.40.1190.10:FF:000006">
    <property type="entry name" value="UDP-N-acetylmuramoyl-L-alanyl-D-glutamate--2,6-diaminopimelate ligase"/>
    <property type="match status" value="1"/>
</dbReference>
<dbReference type="HAMAP" id="MF_00208">
    <property type="entry name" value="MurE"/>
    <property type="match status" value="1"/>
</dbReference>
<keyword evidence="24" id="KW-1185">Reference proteome</keyword>
<reference evidence="23 24" key="1">
    <citation type="submission" date="2014-09" db="EMBL/GenBank/DDBJ databases">
        <title>Cedecea neteri SSMD04 Genome Sequencing.</title>
        <authorList>
            <person name="Tan J.-Y."/>
        </authorList>
    </citation>
    <scope>NUCLEOTIDE SEQUENCE [LARGE SCALE GENOMIC DNA]</scope>
    <source>
        <strain evidence="23 24">SSMD04</strain>
    </source>
</reference>
<evidence type="ECO:0000259" key="21">
    <source>
        <dbReference type="Pfam" id="PF02875"/>
    </source>
</evidence>
<dbReference type="SUPFAM" id="SSF53623">
    <property type="entry name" value="MurD-like peptide ligases, catalytic domain"/>
    <property type="match status" value="1"/>
</dbReference>
<dbReference type="Gene3D" id="3.40.1390.10">
    <property type="entry name" value="MurE/MurF, N-terminal domain"/>
    <property type="match status" value="1"/>
</dbReference>
<dbReference type="AlphaFoldDB" id="A0A089PXC9"/>
<keyword evidence="11 18" id="KW-0961">Cell wall biogenesis/degradation</keyword>
<keyword evidence="3 18" id="KW-0436">Ligase</keyword>
<feature type="modified residue" description="N6-carboxylysine" evidence="18">
    <location>
        <position position="225"/>
    </location>
</feature>
<feature type="binding site" evidence="18">
    <location>
        <position position="469"/>
    </location>
    <ligand>
        <name>meso-2,6-diaminopimelate</name>
        <dbReference type="ChEBI" id="CHEBI:57791"/>
    </ligand>
</feature>
<dbReference type="OrthoDB" id="9800958at2"/>
<comment type="function">
    <text evidence="18">Catalyzes the addition of meso-diaminopimelic acid to the nucleotide precursor UDP-N-acetylmuramoyl-L-alanyl-D-glutamate (UMAG) in the biosynthesis of bacterial cell-wall peptidoglycan.</text>
</comment>
<dbReference type="Pfam" id="PF08245">
    <property type="entry name" value="Mur_ligase_M"/>
    <property type="match status" value="1"/>
</dbReference>
<dbReference type="GO" id="GO:0000287">
    <property type="term" value="F:magnesium ion binding"/>
    <property type="evidence" value="ECO:0007669"/>
    <property type="project" value="UniProtKB-UniRule"/>
</dbReference>
<dbReference type="InterPro" id="IPR000713">
    <property type="entry name" value="Mur_ligase_N"/>
</dbReference>
<dbReference type="UniPathway" id="UPA00219"/>
<comment type="cofactor">
    <cofactor evidence="18">
        <name>Mg(2+)</name>
        <dbReference type="ChEBI" id="CHEBI:18420"/>
    </cofactor>
</comment>
<feature type="binding site" evidence="18">
    <location>
        <begin position="116"/>
        <end position="122"/>
    </location>
    <ligand>
        <name>ATP</name>
        <dbReference type="ChEBI" id="CHEBI:30616"/>
    </ligand>
</feature>
<dbReference type="GO" id="GO:0008360">
    <property type="term" value="P:regulation of cell shape"/>
    <property type="evidence" value="ECO:0007669"/>
    <property type="project" value="UniProtKB-KW"/>
</dbReference>
<dbReference type="GO" id="GO:0008765">
    <property type="term" value="F:UDP-N-acetylmuramoylalanyl-D-glutamate-2,6-diaminopimelate ligase activity"/>
    <property type="evidence" value="ECO:0007669"/>
    <property type="project" value="UniProtKB-UniRule"/>
</dbReference>
<keyword evidence="6 18" id="KW-0067">ATP-binding</keyword>
<evidence type="ECO:0000256" key="17">
    <source>
        <dbReference type="ARBA" id="ARBA00081560"/>
    </source>
</evidence>
<comment type="caution">
    <text evidence="18">Lacks conserved residue(s) required for the propagation of feature annotation.</text>
</comment>
<name>A0A089PXC9_9ENTR</name>
<protein>
    <recommendedName>
        <fullName evidence="14 18">UDP-N-acetylmuramoyl-L-alanyl-D-glutamate--2,6-diaminopimelate ligase</fullName>
        <ecNumber evidence="13 18">6.3.2.13</ecNumber>
    </recommendedName>
    <alternativeName>
        <fullName evidence="15 18">Meso-A2pm-adding enzyme</fullName>
    </alternativeName>
    <alternativeName>
        <fullName evidence="16 18">Meso-diaminopimelate-adding enzyme</fullName>
    </alternativeName>
    <alternativeName>
        <fullName evidence="17 18">UDP-MurNAc-L-Ala-D-Glu:meso-diaminopimelate ligase</fullName>
    </alternativeName>
    <alternativeName>
        <fullName evidence="18">UDP-MurNAc-tripeptide synthetase</fullName>
    </alternativeName>
    <alternativeName>
        <fullName evidence="18">UDP-N-acetylmuramyl-tripeptide synthetase</fullName>
    </alternativeName>
</protein>
<dbReference type="EMBL" id="CP009451">
    <property type="protein sequence ID" value="AIR04708.1"/>
    <property type="molecule type" value="Genomic_DNA"/>
</dbReference>
<evidence type="ECO:0000256" key="11">
    <source>
        <dbReference type="ARBA" id="ARBA00023316"/>
    </source>
</evidence>
<dbReference type="SUPFAM" id="SSF63418">
    <property type="entry name" value="MurE/MurF N-terminal domain"/>
    <property type="match status" value="1"/>
</dbReference>
<dbReference type="Gene3D" id="3.90.190.20">
    <property type="entry name" value="Mur ligase, C-terminal domain"/>
    <property type="match status" value="1"/>
</dbReference>
<feature type="binding site" evidence="18">
    <location>
        <begin position="44"/>
        <end position="46"/>
    </location>
    <ligand>
        <name>UDP-N-acetyl-alpha-D-muramoyl-L-alanyl-D-glutamate</name>
        <dbReference type="ChEBI" id="CHEBI:83900"/>
    </ligand>
</feature>
<feature type="domain" description="Mur ligase C-terminal" evidence="21">
    <location>
        <begin position="341"/>
        <end position="467"/>
    </location>
</feature>
<evidence type="ECO:0000256" key="8">
    <source>
        <dbReference type="ARBA" id="ARBA00022960"/>
    </source>
</evidence>
<sequence>MADRNLSDLLAPWVAGLPARALREMTLDSRVAAAGDLFVAVVGHQADGRRYIPQAIAQGVAAVIAEADGEAADGEVREMHGVPVIYLSQLHQRLSALAGRFYHQPSEALRLVGVTGTNGKTTTTQLLAQWAQLLGETSAVMGTVGNGLLGQVVPTENTTGSAVDVQYVLASLKEQNATFGAMEVSSHGLVQHRVAALKFAASVFTNLSRDHLDYHGDMANYEAAKWLLFSEHDCGQAIVNADDEVGHRWLARLPDAVAVTMENNLEPGAHGRWLKADEVIYHDGGATIRFSSSWGKGEIESRLMGAFNVSNLLLALATLLALGYPLDELIQTASRLQPVCGRMEVFSVAGKPTVVVDYAHTPDALEKALQAARLHCSGKLWCVFGCGGDRDKGKRPIMGGIAEQYADVVVVTDDNPRTEEPKSIVDDILTGMLDAGRAHVVLGRAEAVTNAIMQAKENDVVLLAGKGHEDYQIVGNRRLDYSDRVTAARLLGVVA</sequence>
<feature type="binding site" evidence="18">
    <location>
        <position position="390"/>
    </location>
    <ligand>
        <name>meso-2,6-diaminopimelate</name>
        <dbReference type="ChEBI" id="CHEBI:57791"/>
    </ligand>
</feature>
<evidence type="ECO:0000313" key="23">
    <source>
        <dbReference type="EMBL" id="AIR04708.1"/>
    </source>
</evidence>
<evidence type="ECO:0000256" key="16">
    <source>
        <dbReference type="ARBA" id="ARBA00076158"/>
    </source>
</evidence>
<dbReference type="GO" id="GO:0071555">
    <property type="term" value="P:cell wall organization"/>
    <property type="evidence" value="ECO:0007669"/>
    <property type="project" value="UniProtKB-KW"/>
</dbReference>
<feature type="binding site" evidence="18">
    <location>
        <position position="29"/>
    </location>
    <ligand>
        <name>UDP-N-acetyl-alpha-D-muramoyl-L-alanyl-D-glutamate</name>
        <dbReference type="ChEBI" id="CHEBI:83900"/>
    </ligand>
</feature>
<feature type="domain" description="Mur ligase central" evidence="22">
    <location>
        <begin position="114"/>
        <end position="318"/>
    </location>
</feature>
<dbReference type="GO" id="GO:0005524">
    <property type="term" value="F:ATP binding"/>
    <property type="evidence" value="ECO:0007669"/>
    <property type="project" value="UniProtKB-UniRule"/>
</dbReference>
<evidence type="ECO:0000256" key="18">
    <source>
        <dbReference type="HAMAP-Rule" id="MF_00208"/>
    </source>
</evidence>
<dbReference type="NCBIfam" id="NF001124">
    <property type="entry name" value="PRK00139.1-2"/>
    <property type="match status" value="1"/>
</dbReference>
<dbReference type="NCBIfam" id="NF001123">
    <property type="entry name" value="PRK00139.1-1"/>
    <property type="match status" value="1"/>
</dbReference>
<comment type="PTM">
    <text evidence="18">Carboxylation is probably crucial for Mg(2+) binding and, consequently, for the gamma-phosphate positioning of ATP.</text>
</comment>
<evidence type="ECO:0000256" key="13">
    <source>
        <dbReference type="ARBA" id="ARBA00066633"/>
    </source>
</evidence>
<evidence type="ECO:0000259" key="20">
    <source>
        <dbReference type="Pfam" id="PF01225"/>
    </source>
</evidence>
<feature type="binding site" evidence="18">
    <location>
        <begin position="414"/>
        <end position="417"/>
    </location>
    <ligand>
        <name>meso-2,6-diaminopimelate</name>
        <dbReference type="ChEBI" id="CHEBI:57791"/>
    </ligand>
</feature>
<dbReference type="NCBIfam" id="TIGR01085">
    <property type="entry name" value="murE"/>
    <property type="match status" value="1"/>
</dbReference>
<dbReference type="EC" id="6.3.2.13" evidence="13 18"/>
<dbReference type="Pfam" id="PF01225">
    <property type="entry name" value="Mur_ligase"/>
    <property type="match status" value="1"/>
</dbReference>
<feature type="binding site" evidence="18">
    <location>
        <position position="193"/>
    </location>
    <ligand>
        <name>UDP-N-acetyl-alpha-D-muramoyl-L-alanyl-D-glutamate</name>
        <dbReference type="ChEBI" id="CHEBI:83900"/>
    </ligand>
</feature>
<feature type="binding site" evidence="18">
    <location>
        <position position="191"/>
    </location>
    <ligand>
        <name>UDP-N-acetyl-alpha-D-muramoyl-L-alanyl-D-glutamate</name>
        <dbReference type="ChEBI" id="CHEBI:83900"/>
    </ligand>
</feature>
<dbReference type="NCBIfam" id="NF001126">
    <property type="entry name" value="PRK00139.1-4"/>
    <property type="match status" value="1"/>
</dbReference>
<keyword evidence="4 18" id="KW-0132">Cell division</keyword>
<comment type="pathway">
    <text evidence="18 19">Cell wall biogenesis; peptidoglycan biosynthesis.</text>
</comment>
<comment type="catalytic activity">
    <reaction evidence="12 18">
        <text>UDP-N-acetyl-alpha-D-muramoyl-L-alanyl-D-glutamate + meso-2,6-diaminopimelate + ATP = UDP-N-acetyl-alpha-D-muramoyl-L-alanyl-gamma-D-glutamyl-meso-2,6-diaminopimelate + ADP + phosphate + H(+)</text>
        <dbReference type="Rhea" id="RHEA:23676"/>
        <dbReference type="ChEBI" id="CHEBI:15378"/>
        <dbReference type="ChEBI" id="CHEBI:30616"/>
        <dbReference type="ChEBI" id="CHEBI:43474"/>
        <dbReference type="ChEBI" id="CHEBI:57791"/>
        <dbReference type="ChEBI" id="CHEBI:83900"/>
        <dbReference type="ChEBI" id="CHEBI:83905"/>
        <dbReference type="ChEBI" id="CHEBI:456216"/>
        <dbReference type="EC" id="6.3.2.13"/>
    </reaction>
</comment>
<evidence type="ECO:0000313" key="24">
    <source>
        <dbReference type="Proteomes" id="UP000029481"/>
    </source>
</evidence>
<keyword evidence="5 18" id="KW-0547">Nucleotide-binding</keyword>